<evidence type="ECO:0000313" key="1">
    <source>
        <dbReference type="EMBL" id="KOF12633.1"/>
    </source>
</evidence>
<evidence type="ECO:0000313" key="2">
    <source>
        <dbReference type="Proteomes" id="UP000037425"/>
    </source>
</evidence>
<gene>
    <name evidence="1" type="ORF">AC244_33460</name>
</gene>
<comment type="caution">
    <text evidence="1">The sequence shown here is derived from an EMBL/GenBank/DDBJ whole genome shotgun (WGS) entry which is preliminary data.</text>
</comment>
<organism evidence="1 2">
    <name type="scientific">Ensifer adhaerens</name>
    <name type="common">Sinorhizobium morelense</name>
    <dbReference type="NCBI Taxonomy" id="106592"/>
    <lineage>
        <taxon>Bacteria</taxon>
        <taxon>Pseudomonadati</taxon>
        <taxon>Pseudomonadota</taxon>
        <taxon>Alphaproteobacteria</taxon>
        <taxon>Hyphomicrobiales</taxon>
        <taxon>Rhizobiaceae</taxon>
        <taxon>Sinorhizobium/Ensifer group</taxon>
        <taxon>Ensifer</taxon>
    </lineage>
</organism>
<sequence>MGNQIGKRGKSVLFELRNALRAGDIWLADSRRYREISTALVPIETVFETARLAVPLEAEDWLRHRTHTLKRNMAQISGADQAGTLAGGAIVDGKLQIDRRERAAPEEAAALVLKL</sequence>
<accession>A0A0L8BDE5</accession>
<dbReference type="PATRIC" id="fig|106592.7.peg.6187"/>
<evidence type="ECO:0008006" key="3">
    <source>
        <dbReference type="Google" id="ProtNLM"/>
    </source>
</evidence>
<dbReference type="Proteomes" id="UP000037425">
    <property type="component" value="Unassembled WGS sequence"/>
</dbReference>
<name>A0A0L8BDE5_ENSAD</name>
<dbReference type="AlphaFoldDB" id="A0A0L8BDE5"/>
<proteinExistence type="predicted"/>
<dbReference type="EMBL" id="LGAP01000048">
    <property type="protein sequence ID" value="KOF12633.1"/>
    <property type="molecule type" value="Genomic_DNA"/>
</dbReference>
<protein>
    <recommendedName>
        <fullName evidence="3">Transposase</fullName>
    </recommendedName>
</protein>
<reference evidence="2" key="1">
    <citation type="submission" date="2015-07" db="EMBL/GenBank/DDBJ databases">
        <title>Whole genome sequence of an Ensifer adhaerens strain isolated from a cave pool in the Wind Cave National Park.</title>
        <authorList>
            <person name="Eng W.W.H."/>
            <person name="Gan H.M."/>
            <person name="Barton H.A."/>
            <person name="Savka M.A."/>
        </authorList>
    </citation>
    <scope>NUCLEOTIDE SEQUENCE [LARGE SCALE GENOMIC DNA]</scope>
    <source>
        <strain evidence="2">SD006</strain>
    </source>
</reference>